<keyword evidence="1" id="KW-0808">Transferase</keyword>
<accession>A0A1M4T8U3</accession>
<keyword evidence="2" id="KW-1185">Reference proteome</keyword>
<dbReference type="InterPro" id="IPR027417">
    <property type="entry name" value="P-loop_NTPase"/>
</dbReference>
<proteinExistence type="predicted"/>
<sequence length="212" mass="24465">MKKNLNMSEKFYINIGRQIGSGGLEIGKKLAKELNIAYYDRELIQIASDESGLGKEFFEKADEKDSHSLFGGMFGMRSTLMDQIYSGYYLSNENLFLIQSEIIRKLAKKESSIFVGRCADYVLKDFSRCLNIFISAEMEDRIKRIAQIHDLEHDKAASFIEKMDKKRASYYNYFSNKNWGDSRSYHLCINSSFLGIDNTVKTITEIALNKFQ</sequence>
<dbReference type="Pfam" id="PF13189">
    <property type="entry name" value="Cytidylate_kin2"/>
    <property type="match status" value="1"/>
</dbReference>
<dbReference type="Proteomes" id="UP000184164">
    <property type="component" value="Unassembled WGS sequence"/>
</dbReference>
<dbReference type="STRING" id="1484053.SAMN05444274_101292"/>
<organism evidence="1 2">
    <name type="scientific">Mariniphaga anaerophila</name>
    <dbReference type="NCBI Taxonomy" id="1484053"/>
    <lineage>
        <taxon>Bacteria</taxon>
        <taxon>Pseudomonadati</taxon>
        <taxon>Bacteroidota</taxon>
        <taxon>Bacteroidia</taxon>
        <taxon>Marinilabiliales</taxon>
        <taxon>Prolixibacteraceae</taxon>
        <taxon>Mariniphaga</taxon>
    </lineage>
</organism>
<dbReference type="GO" id="GO:0016301">
    <property type="term" value="F:kinase activity"/>
    <property type="evidence" value="ECO:0007669"/>
    <property type="project" value="UniProtKB-KW"/>
</dbReference>
<evidence type="ECO:0000313" key="2">
    <source>
        <dbReference type="Proteomes" id="UP000184164"/>
    </source>
</evidence>
<dbReference type="AlphaFoldDB" id="A0A1M4T8U3"/>
<reference evidence="1 2" key="1">
    <citation type="submission" date="2016-11" db="EMBL/GenBank/DDBJ databases">
        <authorList>
            <person name="Jaros S."/>
            <person name="Januszkiewicz K."/>
            <person name="Wedrychowicz H."/>
        </authorList>
    </citation>
    <scope>NUCLEOTIDE SEQUENCE [LARGE SCALE GENOMIC DNA]</scope>
    <source>
        <strain evidence="1 2">DSM 26910</strain>
    </source>
</reference>
<dbReference type="EMBL" id="FQUM01000001">
    <property type="protein sequence ID" value="SHE40906.1"/>
    <property type="molecule type" value="Genomic_DNA"/>
</dbReference>
<name>A0A1M4T8U3_9BACT</name>
<protein>
    <submittedName>
        <fullName evidence="1">Cytidylate kinase</fullName>
    </submittedName>
</protein>
<dbReference type="SUPFAM" id="SSF52540">
    <property type="entry name" value="P-loop containing nucleoside triphosphate hydrolases"/>
    <property type="match status" value="1"/>
</dbReference>
<keyword evidence="1" id="KW-0418">Kinase</keyword>
<evidence type="ECO:0000313" key="1">
    <source>
        <dbReference type="EMBL" id="SHE40906.1"/>
    </source>
</evidence>
<gene>
    <name evidence="1" type="ORF">SAMN05444274_101292</name>
</gene>
<dbReference type="Gene3D" id="3.40.50.300">
    <property type="entry name" value="P-loop containing nucleotide triphosphate hydrolases"/>
    <property type="match status" value="1"/>
</dbReference>